<dbReference type="Proteomes" id="UP000316331">
    <property type="component" value="Unassembled WGS sequence"/>
</dbReference>
<feature type="region of interest" description="Disordered" evidence="1">
    <location>
        <begin position="111"/>
        <end position="154"/>
    </location>
</feature>
<comment type="caution">
    <text evidence="2">The sequence shown here is derived from an EMBL/GenBank/DDBJ whole genome shotgun (WGS) entry which is preliminary data.</text>
</comment>
<dbReference type="AlphaFoldDB" id="A0A543FF54"/>
<evidence type="ECO:0000313" key="2">
    <source>
        <dbReference type="EMBL" id="TQM32487.1"/>
    </source>
</evidence>
<evidence type="ECO:0000313" key="3">
    <source>
        <dbReference type="Proteomes" id="UP000316331"/>
    </source>
</evidence>
<dbReference type="EMBL" id="VFPG01000001">
    <property type="protein sequence ID" value="TQM32487.1"/>
    <property type="molecule type" value="Genomic_DNA"/>
</dbReference>
<gene>
    <name evidence="2" type="ORF">FB390_4169</name>
</gene>
<keyword evidence="3" id="KW-1185">Reference proteome</keyword>
<name>A0A543FF54_9NOCA</name>
<sequence>MLGVRADAPGRPARVPPRVCPAAAAVPLPTAPGPAAEPLGRGHHRLAQSAARSVRPDACRELGRHGIVLVADGGVGRTRGNVVPGICCGGGAQRDQYAYCVRNTRRWRAGDYDESDRQQGTDEDAGSAARVDCRKPSADGLAGHDGSRYRRRGRASMDEALGVPRCRSRRATTVHDDCSRFPGYGHNARTRVRAGARSGARCRARFRCSDGLLGLRVSAAVVPNRRSAAAGRSAAGRSAASRASAGRSAAGRASASRCAAASGSAAAGCPA</sequence>
<organism evidence="2 3">
    <name type="scientific">Nocardia bhagyanarayanae</name>
    <dbReference type="NCBI Taxonomy" id="1215925"/>
    <lineage>
        <taxon>Bacteria</taxon>
        <taxon>Bacillati</taxon>
        <taxon>Actinomycetota</taxon>
        <taxon>Actinomycetes</taxon>
        <taxon>Mycobacteriales</taxon>
        <taxon>Nocardiaceae</taxon>
        <taxon>Nocardia</taxon>
    </lineage>
</organism>
<protein>
    <submittedName>
        <fullName evidence="2">Uncharacterized protein</fullName>
    </submittedName>
</protein>
<proteinExistence type="predicted"/>
<reference evidence="2 3" key="1">
    <citation type="submission" date="2019-06" db="EMBL/GenBank/DDBJ databases">
        <title>Sequencing the genomes of 1000 actinobacteria strains.</title>
        <authorList>
            <person name="Klenk H.-P."/>
        </authorList>
    </citation>
    <scope>NUCLEOTIDE SEQUENCE [LARGE SCALE GENOMIC DNA]</scope>
    <source>
        <strain evidence="2 3">DSM 103495</strain>
    </source>
</reference>
<feature type="compositionally biased region" description="Basic and acidic residues" evidence="1">
    <location>
        <begin position="111"/>
        <end position="120"/>
    </location>
</feature>
<accession>A0A543FF54</accession>
<feature type="region of interest" description="Disordered" evidence="1">
    <location>
        <begin position="225"/>
        <end position="252"/>
    </location>
</feature>
<evidence type="ECO:0000256" key="1">
    <source>
        <dbReference type="SAM" id="MobiDB-lite"/>
    </source>
</evidence>